<dbReference type="Pfam" id="PF05139">
    <property type="entry name" value="Erythro_esteras"/>
    <property type="match status" value="1"/>
</dbReference>
<dbReference type="PIRSF" id="PIRSF036794">
    <property type="entry name" value="UCP_erythr_ester"/>
    <property type="match status" value="1"/>
</dbReference>
<dbReference type="InterPro" id="IPR007815">
    <property type="entry name" value="Emycin_Estase"/>
</dbReference>
<keyword evidence="3" id="KW-1185">Reference proteome</keyword>
<evidence type="ECO:0000256" key="1">
    <source>
        <dbReference type="SAM" id="SignalP"/>
    </source>
</evidence>
<dbReference type="PANTHER" id="PTHR31299:SF0">
    <property type="entry name" value="ESTERASE, PUTATIVE (AFU_ORTHOLOGUE AFUA_1G05850)-RELATED"/>
    <property type="match status" value="1"/>
</dbReference>
<evidence type="ECO:0000313" key="3">
    <source>
        <dbReference type="Proteomes" id="UP001432222"/>
    </source>
</evidence>
<dbReference type="Gene3D" id="3.30.1870.10">
    <property type="entry name" value="EreA-like, domain 2"/>
    <property type="match status" value="1"/>
</dbReference>
<dbReference type="PANTHER" id="PTHR31299">
    <property type="entry name" value="ESTERASE, PUTATIVE (AFU_ORTHOLOGUE AFUA_1G05850)-RELATED"/>
    <property type="match status" value="1"/>
</dbReference>
<evidence type="ECO:0000313" key="2">
    <source>
        <dbReference type="EMBL" id="WUQ86882.1"/>
    </source>
</evidence>
<reference evidence="2" key="1">
    <citation type="submission" date="2022-10" db="EMBL/GenBank/DDBJ databases">
        <title>The complete genomes of actinobacterial strains from the NBC collection.</title>
        <authorList>
            <person name="Joergensen T.S."/>
            <person name="Alvarez Arevalo M."/>
            <person name="Sterndorff E.B."/>
            <person name="Faurdal D."/>
            <person name="Vuksanovic O."/>
            <person name="Mourched A.-S."/>
            <person name="Charusanti P."/>
            <person name="Shaw S."/>
            <person name="Blin K."/>
            <person name="Weber T."/>
        </authorList>
    </citation>
    <scope>NUCLEOTIDE SEQUENCE</scope>
    <source>
        <strain evidence="2">NBC_00222</strain>
    </source>
</reference>
<dbReference type="PROSITE" id="PS51318">
    <property type="entry name" value="TAT"/>
    <property type="match status" value="1"/>
</dbReference>
<dbReference type="RefSeq" id="WP_328957469.1">
    <property type="nucleotide sequence ID" value="NZ_CP108110.1"/>
</dbReference>
<gene>
    <name evidence="2" type="ORF">OHA16_30305</name>
</gene>
<dbReference type="Gene3D" id="1.20.1440.30">
    <property type="entry name" value="Biosynthetic Protein domain"/>
    <property type="match status" value="1"/>
</dbReference>
<dbReference type="InterPro" id="IPR006311">
    <property type="entry name" value="TAT_signal"/>
</dbReference>
<dbReference type="EMBL" id="CP108110">
    <property type="protein sequence ID" value="WUQ86882.1"/>
    <property type="molecule type" value="Genomic_DNA"/>
</dbReference>
<dbReference type="Gene3D" id="3.40.1660.10">
    <property type="entry name" value="EreA-like (biosynthetic domain)"/>
    <property type="match status" value="1"/>
</dbReference>
<sequence>MAGNKRIGRRGLLAATAALAAAAVLAPVAAVAAPVTPAAAAATVANPAADPAQAQRSAVVRALESVAQPLRTTEPGGRTADLRALGAMIGDARVVGLGEATHGSHEFFAMKQRLFRYLVEEKGFTTFALETSWSSGLQVEEYVQGGPGDARQVVKDALGGSPWDREEFADLIAWMRSYNRSHPRNPVHFLGDDIGAPRLGDRIFERVASYLREARPDALPQLDGLYAGLRPLDDTMAYLKRPVAERRENAAKARQALDLVTASGAGGDAHAWAVQHARNIADTFDFAALDLADPASVSAAEQLRDRAMADNTAWWERRTGGKVLLSAHNGHTGYLATDTFLYPEPQGSHLRDIYGRDYVAVGFTFDSGSFLTNDGILTDAWKAVTVPPATPEMNEHTLDRVRYRDYYVDLRTAPRAARDWLNVSRPTYEAGSVYLTDPRPQLAIARAYDVLIHLNRVTQARMF</sequence>
<feature type="signal peptide" evidence="1">
    <location>
        <begin position="1"/>
        <end position="32"/>
    </location>
</feature>
<keyword evidence="1" id="KW-0732">Signal</keyword>
<dbReference type="Proteomes" id="UP001432222">
    <property type="component" value="Chromosome"/>
</dbReference>
<accession>A0ABZ1UAA3</accession>
<proteinExistence type="predicted"/>
<organism evidence="2 3">
    <name type="scientific">Kitasatospora purpeofusca</name>
    <dbReference type="NCBI Taxonomy" id="67352"/>
    <lineage>
        <taxon>Bacteria</taxon>
        <taxon>Bacillati</taxon>
        <taxon>Actinomycetota</taxon>
        <taxon>Actinomycetes</taxon>
        <taxon>Kitasatosporales</taxon>
        <taxon>Streptomycetaceae</taxon>
        <taxon>Kitasatospora</taxon>
    </lineage>
</organism>
<dbReference type="InterPro" id="IPR014622">
    <property type="entry name" value="UCP036794_erythomycin"/>
</dbReference>
<feature type="chain" id="PRO_5046213140" evidence="1">
    <location>
        <begin position="33"/>
        <end position="463"/>
    </location>
</feature>
<protein>
    <submittedName>
        <fullName evidence="2">Erythromycin esterase family protein</fullName>
    </submittedName>
</protein>
<dbReference type="InterPro" id="IPR052036">
    <property type="entry name" value="Hydrolase/PRTase-associated"/>
</dbReference>
<dbReference type="SUPFAM" id="SSF159501">
    <property type="entry name" value="EreA/ChaN-like"/>
    <property type="match status" value="1"/>
</dbReference>
<dbReference type="CDD" id="cd14728">
    <property type="entry name" value="Ere-like"/>
    <property type="match status" value="1"/>
</dbReference>
<name>A0ABZ1UAA3_9ACTN</name>